<dbReference type="EMBL" id="CH963847">
    <property type="protein sequence ID" value="EDW73149.2"/>
    <property type="molecule type" value="Genomic_DNA"/>
</dbReference>
<dbReference type="InParanoid" id="B4MLT8"/>
<dbReference type="STRING" id="7260.B4MLT8"/>
<dbReference type="AlphaFoldDB" id="B4MLT8"/>
<comment type="subcellular location">
    <subcellularLocation>
        <location evidence="1">Secreted</location>
    </subcellularLocation>
</comment>
<dbReference type="InterPro" id="IPR043504">
    <property type="entry name" value="Peptidase_S1_PA_chymotrypsin"/>
</dbReference>
<dbReference type="InterPro" id="IPR001254">
    <property type="entry name" value="Trypsin_dom"/>
</dbReference>
<evidence type="ECO:0000256" key="1">
    <source>
        <dbReference type="ARBA" id="ARBA00004613"/>
    </source>
</evidence>
<keyword evidence="5 7" id="KW-0720">Serine protease</keyword>
<dbReference type="SMART" id="SM00020">
    <property type="entry name" value="Tryp_SPc"/>
    <property type="match status" value="1"/>
</dbReference>
<accession>B4MLT8</accession>
<dbReference type="InterPro" id="IPR033116">
    <property type="entry name" value="TRYPSIN_SER"/>
</dbReference>
<dbReference type="CDD" id="cd00190">
    <property type="entry name" value="Tryp_SPc"/>
    <property type="match status" value="1"/>
</dbReference>
<evidence type="ECO:0000256" key="6">
    <source>
        <dbReference type="ARBA" id="ARBA00023157"/>
    </source>
</evidence>
<dbReference type="GO" id="GO:0006508">
    <property type="term" value="P:proteolysis"/>
    <property type="evidence" value="ECO:0007669"/>
    <property type="project" value="UniProtKB-KW"/>
</dbReference>
<proteinExistence type="predicted"/>
<dbReference type="PRINTS" id="PR00722">
    <property type="entry name" value="CHYMOTRYPSIN"/>
</dbReference>
<dbReference type="GO" id="GO:0005615">
    <property type="term" value="C:extracellular space"/>
    <property type="evidence" value="ECO:0007669"/>
    <property type="project" value="TreeGrafter"/>
</dbReference>
<dbReference type="GO" id="GO:0160032">
    <property type="term" value="P:Toll receptor ligand protein activation cascade"/>
    <property type="evidence" value="ECO:0007669"/>
    <property type="project" value="UniProtKB-ARBA"/>
</dbReference>
<dbReference type="PANTHER" id="PTHR24264">
    <property type="entry name" value="TRYPSIN-RELATED"/>
    <property type="match status" value="1"/>
</dbReference>
<dbReference type="Gene3D" id="2.40.10.10">
    <property type="entry name" value="Trypsin-like serine proteases"/>
    <property type="match status" value="1"/>
</dbReference>
<dbReference type="GO" id="GO:0035008">
    <property type="term" value="P:positive regulation of melanization defense response"/>
    <property type="evidence" value="ECO:0007669"/>
    <property type="project" value="UniProtKB-ARBA"/>
</dbReference>
<dbReference type="Proteomes" id="UP000007798">
    <property type="component" value="Unassembled WGS sequence"/>
</dbReference>
<keyword evidence="6" id="KW-1015">Disulfide bond</keyword>
<evidence type="ECO:0000259" key="8">
    <source>
        <dbReference type="PROSITE" id="PS50240"/>
    </source>
</evidence>
<dbReference type="SUPFAM" id="SSF50494">
    <property type="entry name" value="Trypsin-like serine proteases"/>
    <property type="match status" value="1"/>
</dbReference>
<dbReference type="InterPro" id="IPR050127">
    <property type="entry name" value="Serine_Proteases_S1"/>
</dbReference>
<evidence type="ECO:0000256" key="3">
    <source>
        <dbReference type="ARBA" id="ARBA00022670"/>
    </source>
</evidence>
<dbReference type="InterPro" id="IPR009003">
    <property type="entry name" value="Peptidase_S1_PA"/>
</dbReference>
<keyword evidence="4 7" id="KW-0378">Hydrolase</keyword>
<name>B4MLT8_DROWI</name>
<sequence>MRPVEYCDQGRGECKEMSATGCSYLFYNQHIIGAGIKYCDEENNIVCCPLPLNLQKRPISPSDVKLKRFERECLRYNQLRRDCGSTPLILGGSKAAGKEFPFMARLGRRIPGNSEIKWECGGTLIHPKFVLTAAHCLFTAETKEQILNLTYPCPKFVVRLGELDFNSTTEDAQPQDFGVANYVPHPSYDEGDDESRHHDIALIELLQEATINEYISPACLPSSSGDDHNQFMATGWGFTRNAGHPSMHLLKVSLERFTYPICQERIEFNIDVRTQFCAGSHNQSGIDTCNGDSGGPMFVQHPKYNCLKQVIGITSYGLLCGEKGLPSVYTKVHLFNSWIENIIWGE</sequence>
<keyword evidence="3 7" id="KW-0645">Protease</keyword>
<evidence type="ECO:0000256" key="4">
    <source>
        <dbReference type="ARBA" id="ARBA00022801"/>
    </source>
</evidence>
<dbReference type="eggNOG" id="KOG3627">
    <property type="taxonomic scope" value="Eukaryota"/>
</dbReference>
<dbReference type="OrthoDB" id="6339452at2759"/>
<protein>
    <recommendedName>
        <fullName evidence="8">Peptidase S1 domain-containing protein</fullName>
    </recommendedName>
</protein>
<dbReference type="MEROPS" id="S01.B28"/>
<feature type="domain" description="Peptidase S1" evidence="8">
    <location>
        <begin position="89"/>
        <end position="344"/>
    </location>
</feature>
<gene>
    <name evidence="9" type="primary">Dwil\GK16800</name>
    <name evidence="9" type="ORF">Dwil_GK16800</name>
</gene>
<evidence type="ECO:0000256" key="7">
    <source>
        <dbReference type="RuleBase" id="RU363034"/>
    </source>
</evidence>
<keyword evidence="2" id="KW-0964">Secreted</keyword>
<dbReference type="PROSITE" id="PS00135">
    <property type="entry name" value="TRYPSIN_SER"/>
    <property type="match status" value="1"/>
</dbReference>
<evidence type="ECO:0000256" key="5">
    <source>
        <dbReference type="ARBA" id="ARBA00022825"/>
    </source>
</evidence>
<dbReference type="PROSITE" id="PS00134">
    <property type="entry name" value="TRYPSIN_HIS"/>
    <property type="match status" value="1"/>
</dbReference>
<dbReference type="GO" id="GO:0050832">
    <property type="term" value="P:defense response to fungus"/>
    <property type="evidence" value="ECO:0007669"/>
    <property type="project" value="UniProtKB-ARBA"/>
</dbReference>
<keyword evidence="10" id="KW-1185">Reference proteome</keyword>
<dbReference type="GO" id="GO:0004252">
    <property type="term" value="F:serine-type endopeptidase activity"/>
    <property type="evidence" value="ECO:0007669"/>
    <property type="project" value="InterPro"/>
</dbReference>
<dbReference type="HOGENOM" id="CLU_006842_0_3_1"/>
<dbReference type="PANTHER" id="PTHR24264:SF54">
    <property type="entry name" value="PEPTIDASE S1 DOMAIN-CONTAINING PROTEIN"/>
    <property type="match status" value="1"/>
</dbReference>
<reference evidence="9 10" key="1">
    <citation type="journal article" date="2007" name="Nature">
        <title>Evolution of genes and genomes on the Drosophila phylogeny.</title>
        <authorList>
            <consortium name="Drosophila 12 Genomes Consortium"/>
            <person name="Clark A.G."/>
            <person name="Eisen M.B."/>
            <person name="Smith D.R."/>
            <person name="Bergman C.M."/>
            <person name="Oliver B."/>
            <person name="Markow T.A."/>
            <person name="Kaufman T.C."/>
            <person name="Kellis M."/>
            <person name="Gelbart W."/>
            <person name="Iyer V.N."/>
            <person name="Pollard D.A."/>
            <person name="Sackton T.B."/>
            <person name="Larracuente A.M."/>
            <person name="Singh N.D."/>
            <person name="Abad J.P."/>
            <person name="Abt D.N."/>
            <person name="Adryan B."/>
            <person name="Aguade M."/>
            <person name="Akashi H."/>
            <person name="Anderson W.W."/>
            <person name="Aquadro C.F."/>
            <person name="Ardell D.H."/>
            <person name="Arguello R."/>
            <person name="Artieri C.G."/>
            <person name="Barbash D.A."/>
            <person name="Barker D."/>
            <person name="Barsanti P."/>
            <person name="Batterham P."/>
            <person name="Batzoglou S."/>
            <person name="Begun D."/>
            <person name="Bhutkar A."/>
            <person name="Blanco E."/>
            <person name="Bosak S.A."/>
            <person name="Bradley R.K."/>
            <person name="Brand A.D."/>
            <person name="Brent M.R."/>
            <person name="Brooks A.N."/>
            <person name="Brown R.H."/>
            <person name="Butlin R.K."/>
            <person name="Caggese C."/>
            <person name="Calvi B.R."/>
            <person name="Bernardo de Carvalho A."/>
            <person name="Caspi A."/>
            <person name="Castrezana S."/>
            <person name="Celniker S.E."/>
            <person name="Chang J.L."/>
            <person name="Chapple C."/>
            <person name="Chatterji S."/>
            <person name="Chinwalla A."/>
            <person name="Civetta A."/>
            <person name="Clifton S.W."/>
            <person name="Comeron J.M."/>
            <person name="Costello J.C."/>
            <person name="Coyne J.A."/>
            <person name="Daub J."/>
            <person name="David R.G."/>
            <person name="Delcher A.L."/>
            <person name="Delehaunty K."/>
            <person name="Do C.B."/>
            <person name="Ebling H."/>
            <person name="Edwards K."/>
            <person name="Eickbush T."/>
            <person name="Evans J.D."/>
            <person name="Filipski A."/>
            <person name="Findeiss S."/>
            <person name="Freyhult E."/>
            <person name="Fulton L."/>
            <person name="Fulton R."/>
            <person name="Garcia A.C."/>
            <person name="Gardiner A."/>
            <person name="Garfield D.A."/>
            <person name="Garvin B.E."/>
            <person name="Gibson G."/>
            <person name="Gilbert D."/>
            <person name="Gnerre S."/>
            <person name="Godfrey J."/>
            <person name="Good R."/>
            <person name="Gotea V."/>
            <person name="Gravely B."/>
            <person name="Greenberg A.J."/>
            <person name="Griffiths-Jones S."/>
            <person name="Gross S."/>
            <person name="Guigo R."/>
            <person name="Gustafson E.A."/>
            <person name="Haerty W."/>
            <person name="Hahn M.W."/>
            <person name="Halligan D.L."/>
            <person name="Halpern A.L."/>
            <person name="Halter G.M."/>
            <person name="Han M.V."/>
            <person name="Heger A."/>
            <person name="Hillier L."/>
            <person name="Hinrichs A.S."/>
            <person name="Holmes I."/>
            <person name="Hoskins R.A."/>
            <person name="Hubisz M.J."/>
            <person name="Hultmark D."/>
            <person name="Huntley M.A."/>
            <person name="Jaffe D.B."/>
            <person name="Jagadeeshan S."/>
            <person name="Jeck W.R."/>
            <person name="Johnson J."/>
            <person name="Jones C.D."/>
            <person name="Jordan W.C."/>
            <person name="Karpen G.H."/>
            <person name="Kataoka E."/>
            <person name="Keightley P.D."/>
            <person name="Kheradpour P."/>
            <person name="Kirkness E.F."/>
            <person name="Koerich L.B."/>
            <person name="Kristiansen K."/>
            <person name="Kudrna D."/>
            <person name="Kulathinal R.J."/>
            <person name="Kumar S."/>
            <person name="Kwok R."/>
            <person name="Lander E."/>
            <person name="Langley C.H."/>
            <person name="Lapoint R."/>
            <person name="Lazzaro B.P."/>
            <person name="Lee S.J."/>
            <person name="Levesque L."/>
            <person name="Li R."/>
            <person name="Lin C.F."/>
            <person name="Lin M.F."/>
            <person name="Lindblad-Toh K."/>
            <person name="Llopart A."/>
            <person name="Long M."/>
            <person name="Low L."/>
            <person name="Lozovsky E."/>
            <person name="Lu J."/>
            <person name="Luo M."/>
            <person name="Machado C.A."/>
            <person name="Makalowski W."/>
            <person name="Marzo M."/>
            <person name="Matsuda M."/>
            <person name="Matzkin L."/>
            <person name="McAllister B."/>
            <person name="McBride C.S."/>
            <person name="McKernan B."/>
            <person name="McKernan K."/>
            <person name="Mendez-Lago M."/>
            <person name="Minx P."/>
            <person name="Mollenhauer M.U."/>
            <person name="Montooth K."/>
            <person name="Mount S.M."/>
            <person name="Mu X."/>
            <person name="Myers E."/>
            <person name="Negre B."/>
            <person name="Newfeld S."/>
            <person name="Nielsen R."/>
            <person name="Noor M.A."/>
            <person name="O'Grady P."/>
            <person name="Pachter L."/>
            <person name="Papaceit M."/>
            <person name="Parisi M.J."/>
            <person name="Parisi M."/>
            <person name="Parts L."/>
            <person name="Pedersen J.S."/>
            <person name="Pesole G."/>
            <person name="Phillippy A.M."/>
            <person name="Ponting C.P."/>
            <person name="Pop M."/>
            <person name="Porcelli D."/>
            <person name="Powell J.R."/>
            <person name="Prohaska S."/>
            <person name="Pruitt K."/>
            <person name="Puig M."/>
            <person name="Quesneville H."/>
            <person name="Ram K.R."/>
            <person name="Rand D."/>
            <person name="Rasmussen M.D."/>
            <person name="Reed L.K."/>
            <person name="Reenan R."/>
            <person name="Reily A."/>
            <person name="Remington K.A."/>
            <person name="Rieger T.T."/>
            <person name="Ritchie M.G."/>
            <person name="Robin C."/>
            <person name="Rogers Y.H."/>
            <person name="Rohde C."/>
            <person name="Rozas J."/>
            <person name="Rubenfield M.J."/>
            <person name="Ruiz A."/>
            <person name="Russo S."/>
            <person name="Salzberg S.L."/>
            <person name="Sanchez-Gracia A."/>
            <person name="Saranga D.J."/>
            <person name="Sato H."/>
            <person name="Schaeffer S.W."/>
            <person name="Schatz M.C."/>
            <person name="Schlenke T."/>
            <person name="Schwartz R."/>
            <person name="Segarra C."/>
            <person name="Singh R.S."/>
            <person name="Sirot L."/>
            <person name="Sirota M."/>
            <person name="Sisneros N.B."/>
            <person name="Smith C.D."/>
            <person name="Smith T.F."/>
            <person name="Spieth J."/>
            <person name="Stage D.E."/>
            <person name="Stark A."/>
            <person name="Stephan W."/>
            <person name="Strausberg R.L."/>
            <person name="Strempel S."/>
            <person name="Sturgill D."/>
            <person name="Sutton G."/>
            <person name="Sutton G.G."/>
            <person name="Tao W."/>
            <person name="Teichmann S."/>
            <person name="Tobari Y.N."/>
            <person name="Tomimura Y."/>
            <person name="Tsolas J.M."/>
            <person name="Valente V.L."/>
            <person name="Venter E."/>
            <person name="Venter J.C."/>
            <person name="Vicario S."/>
            <person name="Vieira F.G."/>
            <person name="Vilella A.J."/>
            <person name="Villasante A."/>
            <person name="Walenz B."/>
            <person name="Wang J."/>
            <person name="Wasserman M."/>
            <person name="Watts T."/>
            <person name="Wilson D."/>
            <person name="Wilson R.K."/>
            <person name="Wing R.A."/>
            <person name="Wolfner M.F."/>
            <person name="Wong A."/>
            <person name="Wong G.K."/>
            <person name="Wu C.I."/>
            <person name="Wu G."/>
            <person name="Yamamoto D."/>
            <person name="Yang H.P."/>
            <person name="Yang S.P."/>
            <person name="Yorke J.A."/>
            <person name="Yoshida K."/>
            <person name="Zdobnov E."/>
            <person name="Zhang P."/>
            <person name="Zhang Y."/>
            <person name="Zimin A.V."/>
            <person name="Baldwin J."/>
            <person name="Abdouelleil A."/>
            <person name="Abdulkadir J."/>
            <person name="Abebe A."/>
            <person name="Abera B."/>
            <person name="Abreu J."/>
            <person name="Acer S.C."/>
            <person name="Aftuck L."/>
            <person name="Alexander A."/>
            <person name="An P."/>
            <person name="Anderson E."/>
            <person name="Anderson S."/>
            <person name="Arachi H."/>
            <person name="Azer M."/>
            <person name="Bachantsang P."/>
            <person name="Barry A."/>
            <person name="Bayul T."/>
            <person name="Berlin A."/>
            <person name="Bessette D."/>
            <person name="Bloom T."/>
            <person name="Blye J."/>
            <person name="Boguslavskiy L."/>
            <person name="Bonnet C."/>
            <person name="Boukhgalter B."/>
            <person name="Bourzgui I."/>
            <person name="Brown A."/>
            <person name="Cahill P."/>
            <person name="Channer S."/>
            <person name="Cheshatsang Y."/>
            <person name="Chuda L."/>
            <person name="Citroen M."/>
            <person name="Collymore A."/>
            <person name="Cooke P."/>
            <person name="Costello M."/>
            <person name="D'Aco K."/>
            <person name="Daza R."/>
            <person name="De Haan G."/>
            <person name="DeGray S."/>
            <person name="DeMaso C."/>
            <person name="Dhargay N."/>
            <person name="Dooley K."/>
            <person name="Dooley E."/>
            <person name="Doricent M."/>
            <person name="Dorje P."/>
            <person name="Dorjee K."/>
            <person name="Dupes A."/>
            <person name="Elong R."/>
            <person name="Falk J."/>
            <person name="Farina A."/>
            <person name="Faro S."/>
            <person name="Ferguson D."/>
            <person name="Fisher S."/>
            <person name="Foley C.D."/>
            <person name="Franke A."/>
            <person name="Friedrich D."/>
            <person name="Gadbois L."/>
            <person name="Gearin G."/>
            <person name="Gearin C.R."/>
            <person name="Giannoukos G."/>
            <person name="Goode T."/>
            <person name="Graham J."/>
            <person name="Grandbois E."/>
            <person name="Grewal S."/>
            <person name="Gyaltsen K."/>
            <person name="Hafez N."/>
            <person name="Hagos B."/>
            <person name="Hall J."/>
            <person name="Henson C."/>
            <person name="Hollinger A."/>
            <person name="Honan T."/>
            <person name="Huard M.D."/>
            <person name="Hughes L."/>
            <person name="Hurhula B."/>
            <person name="Husby M.E."/>
            <person name="Kamat A."/>
            <person name="Kanga B."/>
            <person name="Kashin S."/>
            <person name="Khazanovich D."/>
            <person name="Kisner P."/>
            <person name="Lance K."/>
            <person name="Lara M."/>
            <person name="Lee W."/>
            <person name="Lennon N."/>
            <person name="Letendre F."/>
            <person name="LeVine R."/>
            <person name="Lipovsky A."/>
            <person name="Liu X."/>
            <person name="Liu J."/>
            <person name="Liu S."/>
            <person name="Lokyitsang T."/>
            <person name="Lokyitsang Y."/>
            <person name="Lubonja R."/>
            <person name="Lui A."/>
            <person name="MacDonald P."/>
            <person name="Magnisalis V."/>
            <person name="Maru K."/>
            <person name="Matthews C."/>
            <person name="McCusker W."/>
            <person name="McDonough S."/>
            <person name="Mehta T."/>
            <person name="Meldrim J."/>
            <person name="Meneus L."/>
            <person name="Mihai O."/>
            <person name="Mihalev A."/>
            <person name="Mihova T."/>
            <person name="Mittelman R."/>
            <person name="Mlenga V."/>
            <person name="Montmayeur A."/>
            <person name="Mulrain L."/>
            <person name="Navidi A."/>
            <person name="Naylor J."/>
            <person name="Negash T."/>
            <person name="Nguyen T."/>
            <person name="Nguyen N."/>
            <person name="Nicol R."/>
            <person name="Norbu C."/>
            <person name="Norbu N."/>
            <person name="Novod N."/>
            <person name="O'Neill B."/>
            <person name="Osman S."/>
            <person name="Markiewicz E."/>
            <person name="Oyono O.L."/>
            <person name="Patti C."/>
            <person name="Phunkhang P."/>
            <person name="Pierre F."/>
            <person name="Priest M."/>
            <person name="Raghuraman S."/>
            <person name="Rege F."/>
            <person name="Reyes R."/>
            <person name="Rise C."/>
            <person name="Rogov P."/>
            <person name="Ross K."/>
            <person name="Ryan E."/>
            <person name="Settipalli S."/>
            <person name="Shea T."/>
            <person name="Sherpa N."/>
            <person name="Shi L."/>
            <person name="Shih D."/>
            <person name="Sparrow T."/>
            <person name="Spaulding J."/>
            <person name="Stalker J."/>
            <person name="Stange-Thomann N."/>
            <person name="Stavropoulos S."/>
            <person name="Stone C."/>
            <person name="Strader C."/>
            <person name="Tesfaye S."/>
            <person name="Thomson T."/>
            <person name="Thoulutsang Y."/>
            <person name="Thoulutsang D."/>
            <person name="Topham K."/>
            <person name="Topping I."/>
            <person name="Tsamla T."/>
            <person name="Vassiliev H."/>
            <person name="Vo A."/>
            <person name="Wangchuk T."/>
            <person name="Wangdi T."/>
            <person name="Weiand M."/>
            <person name="Wilkinson J."/>
            <person name="Wilson A."/>
            <person name="Yadav S."/>
            <person name="Young G."/>
            <person name="Yu Q."/>
            <person name="Zembek L."/>
            <person name="Zhong D."/>
            <person name="Zimmer A."/>
            <person name="Zwirko Z."/>
            <person name="Jaffe D.B."/>
            <person name="Alvarez P."/>
            <person name="Brockman W."/>
            <person name="Butler J."/>
            <person name="Chin C."/>
            <person name="Gnerre S."/>
            <person name="Grabherr M."/>
            <person name="Kleber M."/>
            <person name="Mauceli E."/>
            <person name="MacCallum I."/>
        </authorList>
    </citation>
    <scope>NUCLEOTIDE SEQUENCE [LARGE SCALE GENOMIC DNA]</scope>
    <source>
        <strain evidence="10">Tucson 14030-0811.24</strain>
    </source>
</reference>
<evidence type="ECO:0000256" key="2">
    <source>
        <dbReference type="ARBA" id="ARBA00022525"/>
    </source>
</evidence>
<evidence type="ECO:0000313" key="9">
    <source>
        <dbReference type="EMBL" id="EDW73149.2"/>
    </source>
</evidence>
<evidence type="ECO:0000313" key="10">
    <source>
        <dbReference type="Proteomes" id="UP000007798"/>
    </source>
</evidence>
<dbReference type="FunFam" id="2.40.10.10:FF:000015">
    <property type="entry name" value="Atrial natriuretic peptide-converting enzyme"/>
    <property type="match status" value="1"/>
</dbReference>
<dbReference type="InterPro" id="IPR001314">
    <property type="entry name" value="Peptidase_S1A"/>
</dbReference>
<dbReference type="InterPro" id="IPR018114">
    <property type="entry name" value="TRYPSIN_HIS"/>
</dbReference>
<dbReference type="Pfam" id="PF00089">
    <property type="entry name" value="Trypsin"/>
    <property type="match status" value="1"/>
</dbReference>
<organism evidence="9 10">
    <name type="scientific">Drosophila willistoni</name>
    <name type="common">Fruit fly</name>
    <dbReference type="NCBI Taxonomy" id="7260"/>
    <lineage>
        <taxon>Eukaryota</taxon>
        <taxon>Metazoa</taxon>
        <taxon>Ecdysozoa</taxon>
        <taxon>Arthropoda</taxon>
        <taxon>Hexapoda</taxon>
        <taxon>Insecta</taxon>
        <taxon>Pterygota</taxon>
        <taxon>Neoptera</taxon>
        <taxon>Endopterygota</taxon>
        <taxon>Diptera</taxon>
        <taxon>Brachycera</taxon>
        <taxon>Muscomorpha</taxon>
        <taxon>Ephydroidea</taxon>
        <taxon>Drosophilidae</taxon>
        <taxon>Drosophila</taxon>
        <taxon>Sophophora</taxon>
    </lineage>
</organism>
<dbReference type="PROSITE" id="PS50240">
    <property type="entry name" value="TRYPSIN_DOM"/>
    <property type="match status" value="1"/>
</dbReference>